<dbReference type="FunFam" id="2.60.40.3110:FF:000001">
    <property type="entry name" value="Putative fimbrial outer membrane usher"/>
    <property type="match status" value="1"/>
</dbReference>
<feature type="domain" description="PapC N-terminal" evidence="11">
    <location>
        <begin position="58"/>
        <end position="207"/>
    </location>
</feature>
<dbReference type="InterPro" id="IPR043142">
    <property type="entry name" value="PapC-like_C_sf"/>
</dbReference>
<evidence type="ECO:0000256" key="8">
    <source>
        <dbReference type="ARBA" id="ARBA00023237"/>
    </source>
</evidence>
<evidence type="ECO:0000313" key="13">
    <source>
        <dbReference type="Proteomes" id="UP000199636"/>
    </source>
</evidence>
<sequence length="881" mass="94091">MSVAGACSKFVPVQLPVAVPASFQRLLLLASVAAVIACGGLASGMAQAAAEEQALYAQFNPDFLRGADGKPVDLSRFEQGNPVTPGSYRVDVYVNQNWIGRQEISVRGAEKGAAPSYCFKRTQLASLGLNTDKLPDAQATARQLEQADCVDIAKLVPASKVDFDLSGLRVDLSIPQAYLSKIERGYVDPQDWDRGVTAGFVDYNSNAFRTDSSGSVQNQYYAGFNGGLNAGDWRLRHNGSYSRSSGDQIRTTSKYNAISSYAQRDVTSLKSQMTLGEYYTPSDLFDSVPYSGVQLASDDRMLPDSQRGFAPAIRGTAETNARVTVRQGGNVLYETTVAPGPFVIDDLYGTGYAGDLNVTVTEADGRVKTFIVPFANVAQLLRPGVSRYNLVAGQYRDDQLNKTPNFVQGTYQRGISNLWTGYTGGIVAENYLAMQGGAALSTSVGAFAFDVTHSRAQGLAESQEMGSTTSGESYRISYSKLLETTRTNFAVAAYRFSSAGYINFGDYVQSLDERNGQSTYRQRSRFQANVSQPLGEKLGSLYLSGATQDYWNTGKGGDTSFQGGYSNSFRWGSFNLSAGRSRSQDGETDNQYMLTLSIPLGHSAHSPYLSSSVSRTGSGNLNAQAGVSGSLGERNEFGYSAYGSQARNDSGSATSTGANAQYRAAKAVLSANVSEGEGYRQIGGGLSGSVVAHAGGVNFSQDQGETKALIDAQGAEGAAVLNSNGGKVDGNGYAVVTGLTPYRRNAVALDPKGTSEEVELQVTEQSVAPRYGSVVVLKYPTKSGKPLLLTLRDDQGQPLPVGAEVLDAKGESLTLVGQGSRVFLRSEGQQGQILVRWGDGAERQCQVDYRLPAEKSDKKAPFLQAEAVCTKRQAPVQVAQR</sequence>
<dbReference type="InterPro" id="IPR000015">
    <property type="entry name" value="Fimb_usher"/>
</dbReference>
<evidence type="ECO:0000313" key="12">
    <source>
        <dbReference type="EMBL" id="SDH69550.1"/>
    </source>
</evidence>
<evidence type="ECO:0000256" key="9">
    <source>
        <dbReference type="RuleBase" id="RU003884"/>
    </source>
</evidence>
<organism evidence="12 13">
    <name type="scientific">Pseudomonas panipatensis</name>
    <dbReference type="NCBI Taxonomy" id="428992"/>
    <lineage>
        <taxon>Bacteria</taxon>
        <taxon>Pseudomonadati</taxon>
        <taxon>Pseudomonadota</taxon>
        <taxon>Gammaproteobacteria</taxon>
        <taxon>Pseudomonadales</taxon>
        <taxon>Pseudomonadaceae</taxon>
        <taxon>Pseudomonas</taxon>
    </lineage>
</organism>
<name>A0A1G8EID3_9PSED</name>
<evidence type="ECO:0000256" key="2">
    <source>
        <dbReference type="ARBA" id="ARBA00008064"/>
    </source>
</evidence>
<dbReference type="Pfam" id="PF13954">
    <property type="entry name" value="PapC_N"/>
    <property type="match status" value="1"/>
</dbReference>
<evidence type="ECO:0000256" key="6">
    <source>
        <dbReference type="ARBA" id="ARBA00022729"/>
    </source>
</evidence>
<evidence type="ECO:0000259" key="11">
    <source>
        <dbReference type="Pfam" id="PF13954"/>
    </source>
</evidence>
<dbReference type="InterPro" id="IPR025885">
    <property type="entry name" value="PapC_N"/>
</dbReference>
<evidence type="ECO:0000256" key="1">
    <source>
        <dbReference type="ARBA" id="ARBA00004571"/>
    </source>
</evidence>
<dbReference type="PROSITE" id="PS01151">
    <property type="entry name" value="FIMBRIAL_USHER"/>
    <property type="match status" value="1"/>
</dbReference>
<dbReference type="InterPro" id="IPR037224">
    <property type="entry name" value="PapC_N_sf"/>
</dbReference>
<keyword evidence="3 9" id="KW-0813">Transport</keyword>
<dbReference type="RefSeq" id="WP_090261825.1">
    <property type="nucleotide sequence ID" value="NZ_FNDS01000002.1"/>
</dbReference>
<keyword evidence="6" id="KW-0732">Signal</keyword>
<feature type="domain" description="PapC-like C-terminal" evidence="10">
    <location>
        <begin position="788"/>
        <end position="853"/>
    </location>
</feature>
<dbReference type="Gene3D" id="3.10.20.410">
    <property type="match status" value="1"/>
</dbReference>
<proteinExistence type="inferred from homology"/>
<keyword evidence="8 9" id="KW-0998">Cell outer membrane</keyword>
<dbReference type="GO" id="GO:0009279">
    <property type="term" value="C:cell outer membrane"/>
    <property type="evidence" value="ECO:0007669"/>
    <property type="project" value="UniProtKB-SubCell"/>
</dbReference>
<comment type="similarity">
    <text evidence="2 9">Belongs to the fimbrial export usher family.</text>
</comment>
<evidence type="ECO:0000256" key="3">
    <source>
        <dbReference type="ARBA" id="ARBA00022448"/>
    </source>
</evidence>
<evidence type="ECO:0000256" key="7">
    <source>
        <dbReference type="ARBA" id="ARBA00023136"/>
    </source>
</evidence>
<dbReference type="EMBL" id="FNDS01000002">
    <property type="protein sequence ID" value="SDH69550.1"/>
    <property type="molecule type" value="Genomic_DNA"/>
</dbReference>
<evidence type="ECO:0000259" key="10">
    <source>
        <dbReference type="Pfam" id="PF13953"/>
    </source>
</evidence>
<dbReference type="GO" id="GO:0009297">
    <property type="term" value="P:pilus assembly"/>
    <property type="evidence" value="ECO:0007669"/>
    <property type="project" value="InterPro"/>
</dbReference>
<dbReference type="PANTHER" id="PTHR30451">
    <property type="entry name" value="OUTER MEMBRANE USHER PROTEIN"/>
    <property type="match status" value="1"/>
</dbReference>
<dbReference type="Gene3D" id="2.60.40.2070">
    <property type="match status" value="1"/>
</dbReference>
<dbReference type="PANTHER" id="PTHR30451:SF20">
    <property type="entry name" value="FIMBRIAE USHER"/>
    <property type="match status" value="1"/>
</dbReference>
<reference evidence="13" key="1">
    <citation type="submission" date="2016-10" db="EMBL/GenBank/DDBJ databases">
        <authorList>
            <person name="Varghese N."/>
            <person name="Submissions S."/>
        </authorList>
    </citation>
    <scope>NUCLEOTIDE SEQUENCE [LARGE SCALE GENOMIC DNA]</scope>
    <source>
        <strain evidence="13">CCM 7469</strain>
    </source>
</reference>
<dbReference type="Gene3D" id="2.60.40.3110">
    <property type="match status" value="1"/>
</dbReference>
<keyword evidence="9" id="KW-1029">Fimbrium biogenesis</keyword>
<dbReference type="Pfam" id="PF00577">
    <property type="entry name" value="Usher"/>
    <property type="match status" value="1"/>
</dbReference>
<dbReference type="Pfam" id="PF13953">
    <property type="entry name" value="PapC_C"/>
    <property type="match status" value="1"/>
</dbReference>
<dbReference type="Gene3D" id="2.60.40.2610">
    <property type="entry name" value="Outer membrane usher protein FimD, plug domain"/>
    <property type="match status" value="1"/>
</dbReference>
<dbReference type="InterPro" id="IPR025949">
    <property type="entry name" value="PapC-like_C"/>
</dbReference>
<keyword evidence="7 9" id="KW-0472">Membrane</keyword>
<keyword evidence="5 9" id="KW-0812">Transmembrane</keyword>
<dbReference type="STRING" id="428992.SAMN05216272_102577"/>
<dbReference type="Proteomes" id="UP000199636">
    <property type="component" value="Unassembled WGS sequence"/>
</dbReference>
<gene>
    <name evidence="12" type="ORF">SAMN05216272_102577</name>
</gene>
<dbReference type="InterPro" id="IPR042186">
    <property type="entry name" value="FimD_plug_dom"/>
</dbReference>
<keyword evidence="13" id="KW-1185">Reference proteome</keyword>
<dbReference type="GO" id="GO:0015473">
    <property type="term" value="F:fimbrial usher porin activity"/>
    <property type="evidence" value="ECO:0007669"/>
    <property type="project" value="InterPro"/>
</dbReference>
<dbReference type="AlphaFoldDB" id="A0A1G8EID3"/>
<dbReference type="OrthoDB" id="6554712at2"/>
<dbReference type="InterPro" id="IPR018030">
    <property type="entry name" value="Fimbrial_membr_usher_CS"/>
</dbReference>
<comment type="subcellular location">
    <subcellularLocation>
        <location evidence="1 9">Cell outer membrane</location>
        <topology evidence="1 9">Multi-pass membrane protein</topology>
    </subcellularLocation>
</comment>
<protein>
    <submittedName>
        <fullName evidence="12">Outer membrane usher protein</fullName>
    </submittedName>
</protein>
<evidence type="ECO:0000256" key="5">
    <source>
        <dbReference type="ARBA" id="ARBA00022692"/>
    </source>
</evidence>
<keyword evidence="4" id="KW-1134">Transmembrane beta strand</keyword>
<evidence type="ECO:0000256" key="4">
    <source>
        <dbReference type="ARBA" id="ARBA00022452"/>
    </source>
</evidence>
<accession>A0A1G8EID3</accession>
<dbReference type="SUPFAM" id="SSF141729">
    <property type="entry name" value="FimD N-terminal domain-like"/>
    <property type="match status" value="1"/>
</dbReference>